<dbReference type="SUPFAM" id="SSF48403">
    <property type="entry name" value="Ankyrin repeat"/>
    <property type="match status" value="1"/>
</dbReference>
<evidence type="ECO:0000256" key="3">
    <source>
        <dbReference type="PROSITE-ProRule" id="PRU00023"/>
    </source>
</evidence>
<gene>
    <name evidence="5" type="ORF">EDM21_00535</name>
</gene>
<accession>A0A7X3JXF7</accession>
<evidence type="ECO:0000256" key="1">
    <source>
        <dbReference type="ARBA" id="ARBA00022737"/>
    </source>
</evidence>
<evidence type="ECO:0000313" key="5">
    <source>
        <dbReference type="EMBL" id="MVO98041.1"/>
    </source>
</evidence>
<dbReference type="PROSITE" id="PS50297">
    <property type="entry name" value="ANK_REP_REGION"/>
    <property type="match status" value="1"/>
</dbReference>
<dbReference type="Pfam" id="PF12796">
    <property type="entry name" value="Ank_2"/>
    <property type="match status" value="1"/>
</dbReference>
<dbReference type="PROSITE" id="PS50088">
    <property type="entry name" value="ANK_REPEAT"/>
    <property type="match status" value="1"/>
</dbReference>
<dbReference type="PANTHER" id="PTHR24171">
    <property type="entry name" value="ANKYRIN REPEAT DOMAIN-CONTAINING PROTEIN 39-RELATED"/>
    <property type="match status" value="1"/>
</dbReference>
<proteinExistence type="predicted"/>
<dbReference type="AlphaFoldDB" id="A0A7X3JXF7"/>
<feature type="domain" description="DUF4274" evidence="4">
    <location>
        <begin position="154"/>
        <end position="208"/>
    </location>
</feature>
<name>A0A7X3JXF7_9BACL</name>
<dbReference type="Gene3D" id="1.25.40.20">
    <property type="entry name" value="Ankyrin repeat-containing domain"/>
    <property type="match status" value="1"/>
</dbReference>
<dbReference type="SMART" id="SM00248">
    <property type="entry name" value="ANK"/>
    <property type="match status" value="2"/>
</dbReference>
<sequence>MSLYEAIKNKSIEQVKLAAEQANLNERDKFGRTALHYAITQKSTGEMIETLLKLGADPGIPDKLHETALSKAIKFQNKEAVELLLNELDSLDHPEGIRHTYWFQARHDPSLADTMLATKGSVRLTLNEAEKDLLDEILYPDSDEQEQKWRELATPELLHALVMNFNWDDEPEPMHGVIEHPACLEITAIDMYDLVDGDYWRSLDEVQEDFQKSYLSLVDKIAARFPSVLE</sequence>
<protein>
    <submittedName>
        <fullName evidence="5">DUF4274 domain-containing protein</fullName>
    </submittedName>
</protein>
<dbReference type="InterPro" id="IPR036770">
    <property type="entry name" value="Ankyrin_rpt-contain_sf"/>
</dbReference>
<keyword evidence="6" id="KW-1185">Reference proteome</keyword>
<evidence type="ECO:0000259" key="4">
    <source>
        <dbReference type="Pfam" id="PF14096"/>
    </source>
</evidence>
<evidence type="ECO:0000313" key="6">
    <source>
        <dbReference type="Proteomes" id="UP000490800"/>
    </source>
</evidence>
<keyword evidence="1" id="KW-0677">Repeat</keyword>
<keyword evidence="2 3" id="KW-0040">ANK repeat</keyword>
<dbReference type="InterPro" id="IPR002110">
    <property type="entry name" value="Ankyrin_rpt"/>
</dbReference>
<organism evidence="5 6">
    <name type="scientific">Paenibacillus lutrae</name>
    <dbReference type="NCBI Taxonomy" id="2078573"/>
    <lineage>
        <taxon>Bacteria</taxon>
        <taxon>Bacillati</taxon>
        <taxon>Bacillota</taxon>
        <taxon>Bacilli</taxon>
        <taxon>Bacillales</taxon>
        <taxon>Paenibacillaceae</taxon>
        <taxon>Paenibacillus</taxon>
    </lineage>
</organism>
<dbReference type="Pfam" id="PF14096">
    <property type="entry name" value="DUF4274"/>
    <property type="match status" value="1"/>
</dbReference>
<evidence type="ECO:0000256" key="2">
    <source>
        <dbReference type="ARBA" id="ARBA00023043"/>
    </source>
</evidence>
<feature type="repeat" description="ANK" evidence="3">
    <location>
        <begin position="30"/>
        <end position="63"/>
    </location>
</feature>
<dbReference type="EMBL" id="RHLK01000001">
    <property type="protein sequence ID" value="MVO98041.1"/>
    <property type="molecule type" value="Genomic_DNA"/>
</dbReference>
<reference evidence="5 6" key="1">
    <citation type="journal article" date="2019" name="Microorganisms">
        <title>Paenibacillus lutrae sp. nov., A Chitinolytic Species Isolated from A River Otter in Castril Natural Park, Granada, Spain.</title>
        <authorList>
            <person name="Rodriguez M."/>
            <person name="Reina J.C."/>
            <person name="Bejar V."/>
            <person name="Llamas I."/>
        </authorList>
    </citation>
    <scope>NUCLEOTIDE SEQUENCE [LARGE SCALE GENOMIC DNA]</scope>
    <source>
        <strain evidence="5 6">N10</strain>
    </source>
</reference>
<dbReference type="InterPro" id="IPR025369">
    <property type="entry name" value="DUF4274"/>
</dbReference>
<comment type="caution">
    <text evidence="5">The sequence shown here is derived from an EMBL/GenBank/DDBJ whole genome shotgun (WGS) entry which is preliminary data.</text>
</comment>
<dbReference type="Proteomes" id="UP000490800">
    <property type="component" value="Unassembled WGS sequence"/>
</dbReference>